<reference evidence="7" key="1">
    <citation type="submission" date="2023-02" db="EMBL/GenBank/DDBJ databases">
        <title>Georgenia sp.10Sc9-8, isolated from a soil sample collected from the Taklamakan desert.</title>
        <authorList>
            <person name="Liu S."/>
        </authorList>
    </citation>
    <scope>NUCLEOTIDE SEQUENCE</scope>
    <source>
        <strain evidence="7">10Sc9-8</strain>
    </source>
</reference>
<evidence type="ECO:0000313" key="8">
    <source>
        <dbReference type="Proteomes" id="UP001165561"/>
    </source>
</evidence>
<dbReference type="SUPFAM" id="SSF53335">
    <property type="entry name" value="S-adenosyl-L-methionine-dependent methyltransferases"/>
    <property type="match status" value="1"/>
</dbReference>
<dbReference type="EC" id="2.1.1.-" evidence="6"/>
<feature type="binding site" evidence="6">
    <location>
        <position position="83"/>
    </location>
    <ligand>
        <name>S-adenosyl-L-methionine</name>
        <dbReference type="ChEBI" id="CHEBI:59789"/>
    </ligand>
</feature>
<keyword evidence="2 6" id="KW-0698">rRNA processing</keyword>
<keyword evidence="3 6" id="KW-0489">Methyltransferase</keyword>
<feature type="binding site" evidence="6">
    <location>
        <position position="144"/>
    </location>
    <ligand>
        <name>S-adenosyl-L-methionine</name>
        <dbReference type="ChEBI" id="CHEBI:59789"/>
    </ligand>
</feature>
<keyword evidence="1 6" id="KW-0963">Cytoplasm</keyword>
<dbReference type="NCBIfam" id="TIGR00138">
    <property type="entry name" value="rsmG_gidB"/>
    <property type="match status" value="1"/>
</dbReference>
<evidence type="ECO:0000256" key="3">
    <source>
        <dbReference type="ARBA" id="ARBA00022603"/>
    </source>
</evidence>
<comment type="caution">
    <text evidence="7">The sequence shown here is derived from an EMBL/GenBank/DDBJ whole genome shotgun (WGS) entry which is preliminary data.</text>
</comment>
<dbReference type="Pfam" id="PF02527">
    <property type="entry name" value="GidB"/>
    <property type="match status" value="1"/>
</dbReference>
<evidence type="ECO:0000256" key="6">
    <source>
        <dbReference type="HAMAP-Rule" id="MF_00074"/>
    </source>
</evidence>
<dbReference type="PANTHER" id="PTHR31760">
    <property type="entry name" value="S-ADENOSYL-L-METHIONINE-DEPENDENT METHYLTRANSFERASES SUPERFAMILY PROTEIN"/>
    <property type="match status" value="1"/>
</dbReference>
<feature type="binding site" evidence="6">
    <location>
        <position position="78"/>
    </location>
    <ligand>
        <name>S-adenosyl-L-methionine</name>
        <dbReference type="ChEBI" id="CHEBI:59789"/>
    </ligand>
</feature>
<evidence type="ECO:0000256" key="1">
    <source>
        <dbReference type="ARBA" id="ARBA00022490"/>
    </source>
</evidence>
<organism evidence="7 8">
    <name type="scientific">Georgenia halotolerans</name>
    <dbReference type="NCBI Taxonomy" id="3028317"/>
    <lineage>
        <taxon>Bacteria</taxon>
        <taxon>Bacillati</taxon>
        <taxon>Actinomycetota</taxon>
        <taxon>Actinomycetes</taxon>
        <taxon>Micrococcales</taxon>
        <taxon>Bogoriellaceae</taxon>
        <taxon>Georgenia</taxon>
    </lineage>
</organism>
<dbReference type="GO" id="GO:0032259">
    <property type="term" value="P:methylation"/>
    <property type="evidence" value="ECO:0007669"/>
    <property type="project" value="UniProtKB-KW"/>
</dbReference>
<evidence type="ECO:0000256" key="5">
    <source>
        <dbReference type="ARBA" id="ARBA00022691"/>
    </source>
</evidence>
<proteinExistence type="inferred from homology"/>
<dbReference type="InterPro" id="IPR029063">
    <property type="entry name" value="SAM-dependent_MTases_sf"/>
</dbReference>
<evidence type="ECO:0000256" key="2">
    <source>
        <dbReference type="ARBA" id="ARBA00022552"/>
    </source>
</evidence>
<gene>
    <name evidence="6 7" type="primary">rsmG</name>
    <name evidence="7" type="ORF">PU560_08570</name>
</gene>
<accession>A0ABT5TX22</accession>
<dbReference type="Gene3D" id="3.40.50.150">
    <property type="entry name" value="Vaccinia Virus protein VP39"/>
    <property type="match status" value="1"/>
</dbReference>
<keyword evidence="5 6" id="KW-0949">S-adenosyl-L-methionine</keyword>
<dbReference type="Proteomes" id="UP001165561">
    <property type="component" value="Unassembled WGS sequence"/>
</dbReference>
<sequence>MREVLVADPLEEPTAEAREFLGLAFGALARLAELLESEGELRGLIGPRELPRLWSRHILNSAAAWSFLPHTGTVADVGTGAGFPGLVVAAGRPELEVHLVEPMERRMDWLTEVTEELDLDNVVLHRTRADELHGRASFGAVTSRAVAKLDKLTRWCGPLLQDGGEMVALKGERAQVEVDEAEHVLRKYRMRGVAVHEVTVPMTETPARVVVARKRT</sequence>
<comment type="similarity">
    <text evidence="6">Belongs to the methyltransferase superfamily. RNA methyltransferase RsmG family.</text>
</comment>
<dbReference type="PANTHER" id="PTHR31760:SF0">
    <property type="entry name" value="S-ADENOSYL-L-METHIONINE-DEPENDENT METHYLTRANSFERASES SUPERFAMILY PROTEIN"/>
    <property type="match status" value="1"/>
</dbReference>
<keyword evidence="8" id="KW-1185">Reference proteome</keyword>
<dbReference type="PIRSF" id="PIRSF003078">
    <property type="entry name" value="GidB"/>
    <property type="match status" value="1"/>
</dbReference>
<dbReference type="GO" id="GO:0008168">
    <property type="term" value="F:methyltransferase activity"/>
    <property type="evidence" value="ECO:0007669"/>
    <property type="project" value="UniProtKB-KW"/>
</dbReference>
<comment type="function">
    <text evidence="6">Specifically methylates the N7 position of a guanine in 16S rRNA.</text>
</comment>
<name>A0ABT5TX22_9MICO</name>
<evidence type="ECO:0000313" key="7">
    <source>
        <dbReference type="EMBL" id="MDD9206519.1"/>
    </source>
</evidence>
<comment type="caution">
    <text evidence="6">Lacks conserved residue(s) required for the propagation of feature annotation.</text>
</comment>
<comment type="subcellular location">
    <subcellularLocation>
        <location evidence="6">Cytoplasm</location>
    </subcellularLocation>
</comment>
<dbReference type="HAMAP" id="MF_00074">
    <property type="entry name" value="16SrRNA_methyltr_G"/>
    <property type="match status" value="1"/>
</dbReference>
<dbReference type="InterPro" id="IPR003682">
    <property type="entry name" value="rRNA_ssu_MeTfrase_G"/>
</dbReference>
<protein>
    <recommendedName>
        <fullName evidence="6">Ribosomal RNA small subunit methyltransferase G</fullName>
        <ecNumber evidence="6">2.1.1.-</ecNumber>
    </recommendedName>
    <alternativeName>
        <fullName evidence="6">16S rRNA 7-methylguanosine methyltransferase</fullName>
        <shortName evidence="6">16S rRNA m7G methyltransferase</shortName>
    </alternativeName>
</protein>
<dbReference type="EMBL" id="JARACI010000908">
    <property type="protein sequence ID" value="MDD9206519.1"/>
    <property type="molecule type" value="Genomic_DNA"/>
</dbReference>
<evidence type="ECO:0000256" key="4">
    <source>
        <dbReference type="ARBA" id="ARBA00022679"/>
    </source>
</evidence>
<keyword evidence="4 6" id="KW-0808">Transferase</keyword>